<gene>
    <name evidence="1" type="ORF">WFA24289_01813</name>
</gene>
<organism evidence="1 2">
    <name type="scientific">Periweissella fabaria</name>
    <dbReference type="NCBI Taxonomy" id="546157"/>
    <lineage>
        <taxon>Bacteria</taxon>
        <taxon>Bacillati</taxon>
        <taxon>Bacillota</taxon>
        <taxon>Bacilli</taxon>
        <taxon>Lactobacillales</taxon>
        <taxon>Lactobacillaceae</taxon>
        <taxon>Periweissella</taxon>
    </lineage>
</organism>
<dbReference type="InterPro" id="IPR010064">
    <property type="entry name" value="HK97-gp10_tail"/>
</dbReference>
<evidence type="ECO:0000313" key="2">
    <source>
        <dbReference type="Proteomes" id="UP000789707"/>
    </source>
</evidence>
<keyword evidence="2" id="KW-1185">Reference proteome</keyword>
<reference evidence="1 2" key="1">
    <citation type="submission" date="2021-11" db="EMBL/GenBank/DDBJ databases">
        <authorList>
            <person name="Depoorter E."/>
        </authorList>
    </citation>
    <scope>NUCLEOTIDE SEQUENCE [LARGE SCALE GENOMIC DNA]</scope>
    <source>
        <strain evidence="1 2">LMG 24289</strain>
    </source>
</reference>
<dbReference type="RefSeq" id="WP_230097494.1">
    <property type="nucleotide sequence ID" value="NZ_CAKKNS010000010.1"/>
</dbReference>
<accession>A0ABM8Z858</accession>
<evidence type="ECO:0008006" key="3">
    <source>
        <dbReference type="Google" id="ProtNLM"/>
    </source>
</evidence>
<proteinExistence type="predicted"/>
<sequence length="132" mass="15099">MAKIKPGQMTDEIVKALQEYSSDVEDELEDAKDEVTKEGVKKLRLAGSFKQRSGSYKRGWRIKKESNRGPVIIYNATNYQLTHLLEFGHAKRGGGRTRTFVHIAPVEEWINKAFEKRVKLGISQPRGKRGKR</sequence>
<evidence type="ECO:0000313" key="1">
    <source>
        <dbReference type="EMBL" id="CAH0417472.1"/>
    </source>
</evidence>
<protein>
    <recommendedName>
        <fullName evidence="3">HK97 gp10 family phage protein</fullName>
    </recommendedName>
</protein>
<comment type="caution">
    <text evidence="1">The sequence shown here is derived from an EMBL/GenBank/DDBJ whole genome shotgun (WGS) entry which is preliminary data.</text>
</comment>
<dbReference type="Pfam" id="PF04883">
    <property type="entry name" value="HK97-gp10_like"/>
    <property type="match status" value="1"/>
</dbReference>
<dbReference type="EMBL" id="CAKKNS010000010">
    <property type="protein sequence ID" value="CAH0417472.1"/>
    <property type="molecule type" value="Genomic_DNA"/>
</dbReference>
<dbReference type="Proteomes" id="UP000789707">
    <property type="component" value="Unassembled WGS sequence"/>
</dbReference>
<name>A0ABM8Z858_9LACO</name>